<dbReference type="InterPro" id="IPR036291">
    <property type="entry name" value="NAD(P)-bd_dom_sf"/>
</dbReference>
<dbReference type="InterPro" id="IPR002347">
    <property type="entry name" value="SDR_fam"/>
</dbReference>
<dbReference type="EMBL" id="JACHGN010000010">
    <property type="protein sequence ID" value="MBB5135083.1"/>
    <property type="molecule type" value="Genomic_DNA"/>
</dbReference>
<keyword evidence="2" id="KW-1185">Reference proteome</keyword>
<dbReference type="Pfam" id="PF00106">
    <property type="entry name" value="adh_short"/>
    <property type="match status" value="1"/>
</dbReference>
<dbReference type="AlphaFoldDB" id="A0A840PAX2"/>
<comment type="caution">
    <text evidence="1">The sequence shown here is derived from an EMBL/GenBank/DDBJ whole genome shotgun (WGS) entry which is preliminary data.</text>
</comment>
<dbReference type="RefSeq" id="WP_185052050.1">
    <property type="nucleotide sequence ID" value="NZ_BAABIX010000042.1"/>
</dbReference>
<sequence length="245" mass="25273">MSAVAQARGTAVVVGVGPGLGMSMARRFGREGYRVALISRTGARHAGYVAELAGEGIEASAHAADVRDRDRLLAVLDAVSERHGGVDLVYYGPGAADAEPKPGPIEAVDAGSVRKAMEWVYPAVEVAGRVLPGMIERGAGGLLFAGGLSAVMPMPPLGALAVSSAALRNYAVTLNAALADTGVYAGTLIIGGLIERGDIHALVMSQPDRFGDVGARSLDPDEIAGVAWDMFVKRDRAEETFSAFG</sequence>
<gene>
    <name evidence="1" type="ORF">HNP84_004819</name>
</gene>
<dbReference type="PANTHER" id="PTHR43431">
    <property type="entry name" value="OXIDOREDUCTASE, SHORT CHAIN DEHYDROGENASE/REDUCTASE FAMILY (AFU_ORTHOLOGUE AFUA_5G14000)"/>
    <property type="match status" value="1"/>
</dbReference>
<reference evidence="1 2" key="1">
    <citation type="submission" date="2020-08" db="EMBL/GenBank/DDBJ databases">
        <title>Genomic Encyclopedia of Type Strains, Phase IV (KMG-IV): sequencing the most valuable type-strain genomes for metagenomic binning, comparative biology and taxonomic classification.</title>
        <authorList>
            <person name="Goeker M."/>
        </authorList>
    </citation>
    <scope>NUCLEOTIDE SEQUENCE [LARGE SCALE GENOMIC DNA]</scope>
    <source>
        <strain evidence="1 2">DSM 45615</strain>
    </source>
</reference>
<evidence type="ECO:0000313" key="1">
    <source>
        <dbReference type="EMBL" id="MBB5135083.1"/>
    </source>
</evidence>
<name>A0A840PAX2_9ACTN</name>
<dbReference type="SUPFAM" id="SSF51735">
    <property type="entry name" value="NAD(P)-binding Rossmann-fold domains"/>
    <property type="match status" value="1"/>
</dbReference>
<proteinExistence type="predicted"/>
<dbReference type="Proteomes" id="UP000578449">
    <property type="component" value="Unassembled WGS sequence"/>
</dbReference>
<dbReference type="Gene3D" id="3.40.50.720">
    <property type="entry name" value="NAD(P)-binding Rossmann-like Domain"/>
    <property type="match status" value="1"/>
</dbReference>
<evidence type="ECO:0000313" key="2">
    <source>
        <dbReference type="Proteomes" id="UP000578449"/>
    </source>
</evidence>
<dbReference type="PANTHER" id="PTHR43431:SF7">
    <property type="entry name" value="OXIDOREDUCTASE, SHORT CHAIN DEHYDROGENASE_REDUCTASE FAMILY (AFU_ORTHOLOGUE AFUA_5G14000)"/>
    <property type="match status" value="1"/>
</dbReference>
<protein>
    <submittedName>
        <fullName evidence="1">Short-subunit dehydrogenase</fullName>
    </submittedName>
</protein>
<accession>A0A840PAX2</accession>
<organism evidence="1 2">
    <name type="scientific">Thermocatellispora tengchongensis</name>
    <dbReference type="NCBI Taxonomy" id="1073253"/>
    <lineage>
        <taxon>Bacteria</taxon>
        <taxon>Bacillati</taxon>
        <taxon>Actinomycetota</taxon>
        <taxon>Actinomycetes</taxon>
        <taxon>Streptosporangiales</taxon>
        <taxon>Streptosporangiaceae</taxon>
        <taxon>Thermocatellispora</taxon>
    </lineage>
</organism>